<comment type="caution">
    <text evidence="1">The sequence shown here is derived from an EMBL/GenBank/DDBJ whole genome shotgun (WGS) entry which is preliminary data.</text>
</comment>
<dbReference type="EMBL" id="RIBY02001917">
    <property type="protein sequence ID" value="KAH9827063.1"/>
    <property type="molecule type" value="Genomic_DNA"/>
</dbReference>
<dbReference type="OrthoDB" id="5553410at2759"/>
<evidence type="ECO:0000313" key="1">
    <source>
        <dbReference type="EMBL" id="KAH9827063.1"/>
    </source>
</evidence>
<accession>A0A9W7W1P7</accession>
<gene>
    <name evidence="1" type="ORF">Tdes44962_MAKER09845</name>
</gene>
<sequence>MLGIHLAESWWFARTRLARHSVNPRTGLYWKWLATVFVEGVFGFARFDALVAEKAAERAKLKH</sequence>
<reference evidence="1 2" key="2">
    <citation type="journal article" date="2021" name="Curr. Genet.">
        <title>Genetic response to nitrogen starvation in the aggressive Eucalyptus foliar pathogen Teratosphaeria destructans.</title>
        <authorList>
            <person name="Havenga M."/>
            <person name="Wingfield B.D."/>
            <person name="Wingfield M.J."/>
            <person name="Dreyer L.L."/>
            <person name="Roets F."/>
            <person name="Aylward J."/>
        </authorList>
    </citation>
    <scope>NUCLEOTIDE SEQUENCE [LARGE SCALE GENOMIC DNA]</scope>
    <source>
        <strain evidence="1">CMW44962</strain>
    </source>
</reference>
<dbReference type="PANTHER" id="PTHR37783:SF1">
    <property type="entry name" value="MEMBRANE PROTEIN, PUTATIVE (AFU_ORTHOLOGUE AFUA_1G04315)-RELATED"/>
    <property type="match status" value="1"/>
</dbReference>
<protein>
    <submittedName>
        <fullName evidence="1">Uncharacterized protein</fullName>
    </submittedName>
</protein>
<dbReference type="AlphaFoldDB" id="A0A9W7W1P7"/>
<reference evidence="1 2" key="1">
    <citation type="journal article" date="2018" name="IMA Fungus">
        <title>IMA Genome-F 10: Nine draft genome sequences of Claviceps purpurea s.lat., including C. arundinis, C. humidiphila, and C. cf. spartinae, pseudomolecules for the pitch canker pathogen Fusarium circinatum, draft genome of Davidsoniella eucalypti, Grosmannia galeiformis, Quambalaria eucalypti, and Teratosphaeria destructans.</title>
        <authorList>
            <person name="Wingfield B.D."/>
            <person name="Liu M."/>
            <person name="Nguyen H.D."/>
            <person name="Lane F.A."/>
            <person name="Morgan S.W."/>
            <person name="De Vos L."/>
            <person name="Wilken P.M."/>
            <person name="Duong T.A."/>
            <person name="Aylward J."/>
            <person name="Coetzee M.P."/>
            <person name="Dadej K."/>
            <person name="De Beer Z.W."/>
            <person name="Findlay W."/>
            <person name="Havenga M."/>
            <person name="Kolarik M."/>
            <person name="Menzies J.G."/>
            <person name="Naidoo K."/>
            <person name="Pochopski O."/>
            <person name="Shoukouhi P."/>
            <person name="Santana Q.C."/>
            <person name="Seifert K.A."/>
            <person name="Soal N."/>
            <person name="Steenkamp E.T."/>
            <person name="Tatham C.T."/>
            <person name="van der Nest M.A."/>
            <person name="Wingfield M.J."/>
        </authorList>
    </citation>
    <scope>NUCLEOTIDE SEQUENCE [LARGE SCALE GENOMIC DNA]</scope>
    <source>
        <strain evidence="1">CMW44962</strain>
    </source>
</reference>
<evidence type="ECO:0000313" key="2">
    <source>
        <dbReference type="Proteomes" id="UP001138500"/>
    </source>
</evidence>
<dbReference type="Proteomes" id="UP001138500">
    <property type="component" value="Unassembled WGS sequence"/>
</dbReference>
<dbReference type="PANTHER" id="PTHR37783">
    <property type="entry name" value="MEMBRANE PROTEIN, PUTATIVE (AFU_ORTHOLOGUE AFUA_1G04315)-RELATED"/>
    <property type="match status" value="1"/>
</dbReference>
<organism evidence="1 2">
    <name type="scientific">Teratosphaeria destructans</name>
    <dbReference type="NCBI Taxonomy" id="418781"/>
    <lineage>
        <taxon>Eukaryota</taxon>
        <taxon>Fungi</taxon>
        <taxon>Dikarya</taxon>
        <taxon>Ascomycota</taxon>
        <taxon>Pezizomycotina</taxon>
        <taxon>Dothideomycetes</taxon>
        <taxon>Dothideomycetidae</taxon>
        <taxon>Mycosphaerellales</taxon>
        <taxon>Teratosphaeriaceae</taxon>
        <taxon>Teratosphaeria</taxon>
    </lineage>
</organism>
<name>A0A9W7W1P7_9PEZI</name>
<proteinExistence type="predicted"/>
<keyword evidence="2" id="KW-1185">Reference proteome</keyword>